<name>A0A967AG21_9FLAO</name>
<dbReference type="InterPro" id="IPR045944">
    <property type="entry name" value="DUF6364"/>
</dbReference>
<evidence type="ECO:0008006" key="3">
    <source>
        <dbReference type="Google" id="ProtNLM"/>
    </source>
</evidence>
<evidence type="ECO:0000313" key="2">
    <source>
        <dbReference type="Proteomes" id="UP000643701"/>
    </source>
</evidence>
<gene>
    <name evidence="1" type="ORF">G7034_06250</name>
</gene>
<dbReference type="EMBL" id="JAANAS010000044">
    <property type="protein sequence ID" value="NGZ89851.1"/>
    <property type="molecule type" value="Genomic_DNA"/>
</dbReference>
<protein>
    <recommendedName>
        <fullName evidence="3">Antitoxin</fullName>
    </recommendedName>
</protein>
<reference evidence="1" key="1">
    <citation type="submission" date="2020-03" db="EMBL/GenBank/DDBJ databases">
        <title>Psychroflexus Maritimus sp. nov., isolate from marine sediment.</title>
        <authorList>
            <person name="Zhong Y.-L."/>
        </authorList>
    </citation>
    <scope>NUCLEOTIDE SEQUENCE</scope>
    <source>
        <strain evidence="1">C1</strain>
    </source>
</reference>
<dbReference type="AlphaFoldDB" id="A0A967AG21"/>
<organism evidence="1 2">
    <name type="scientific">Psychroflexus maritimus</name>
    <dbReference type="NCBI Taxonomy" id="2714865"/>
    <lineage>
        <taxon>Bacteria</taxon>
        <taxon>Pseudomonadati</taxon>
        <taxon>Bacteroidota</taxon>
        <taxon>Flavobacteriia</taxon>
        <taxon>Flavobacteriales</taxon>
        <taxon>Flavobacteriaceae</taxon>
        <taxon>Psychroflexus</taxon>
    </lineage>
</organism>
<accession>A0A967AG21</accession>
<proteinExistence type="predicted"/>
<dbReference type="Proteomes" id="UP000643701">
    <property type="component" value="Unassembled WGS sequence"/>
</dbReference>
<sequence>MDTKLILKLNQRIIEKAKENASNKKMSLSRIVEAYLQSLTTKNDSSEFEISPFVKSIVTGTEIRVELDYKRKYSDHLIEKYK</sequence>
<dbReference type="Pfam" id="PF19891">
    <property type="entry name" value="DUF6364"/>
    <property type="match status" value="1"/>
</dbReference>
<keyword evidence="2" id="KW-1185">Reference proteome</keyword>
<evidence type="ECO:0000313" key="1">
    <source>
        <dbReference type="EMBL" id="NGZ89851.1"/>
    </source>
</evidence>
<comment type="caution">
    <text evidence="1">The sequence shown here is derived from an EMBL/GenBank/DDBJ whole genome shotgun (WGS) entry which is preliminary data.</text>
</comment>